<sequence>MSEKTFVSVFRSSRRQDTYLYTRRGQQWNELPESLREIFGNPVHSLDLVLTPDRKLARTTGREVLEAIAEKDYYLQLPEKADSYLVAFKEKLKDFGA</sequence>
<dbReference type="OrthoDB" id="7062382at2"/>
<dbReference type="Pfam" id="PF05166">
    <property type="entry name" value="YcgL"/>
    <property type="match status" value="1"/>
</dbReference>
<dbReference type="SUPFAM" id="SSF160191">
    <property type="entry name" value="YcgL-like"/>
    <property type="match status" value="1"/>
</dbReference>
<dbReference type="InterPro" id="IPR038068">
    <property type="entry name" value="YcgL-like_sf"/>
</dbReference>
<dbReference type="InterPro" id="IPR027354">
    <property type="entry name" value="YcgL_dom"/>
</dbReference>
<proteinExistence type="inferred from homology"/>
<evidence type="ECO:0000313" key="4">
    <source>
        <dbReference type="Proteomes" id="UP000198644"/>
    </source>
</evidence>
<evidence type="ECO:0000313" key="3">
    <source>
        <dbReference type="EMBL" id="SFR46797.1"/>
    </source>
</evidence>
<keyword evidence="4" id="KW-1185">Reference proteome</keyword>
<dbReference type="EMBL" id="FOYW01000001">
    <property type="protein sequence ID" value="SFR46797.1"/>
    <property type="molecule type" value="Genomic_DNA"/>
</dbReference>
<accession>A0A1I6GXL8</accession>
<dbReference type="Proteomes" id="UP000198644">
    <property type="component" value="Unassembled WGS sequence"/>
</dbReference>
<dbReference type="STRING" id="650891.SAMN05216203_0566"/>
<dbReference type="PANTHER" id="PTHR38109:SF1">
    <property type="entry name" value="PROTEIN YCGL"/>
    <property type="match status" value="1"/>
</dbReference>
<gene>
    <name evidence="3" type="ORF">SAMN05216203_0566</name>
</gene>
<dbReference type="AlphaFoldDB" id="A0A1I6GXL8"/>
<protein>
    <recommendedName>
        <fullName evidence="1">YcgL domain-containing protein SAMN05216203_0566</fullName>
    </recommendedName>
</protein>
<evidence type="ECO:0000259" key="2">
    <source>
        <dbReference type="PROSITE" id="PS51648"/>
    </source>
</evidence>
<dbReference type="HAMAP" id="MF_01866">
    <property type="entry name" value="UPF0745"/>
    <property type="match status" value="1"/>
</dbReference>
<evidence type="ECO:0000256" key="1">
    <source>
        <dbReference type="HAMAP-Rule" id="MF_01866"/>
    </source>
</evidence>
<reference evidence="3 4" key="1">
    <citation type="submission" date="2016-10" db="EMBL/GenBank/DDBJ databases">
        <authorList>
            <person name="de Groot N.N."/>
        </authorList>
    </citation>
    <scope>NUCLEOTIDE SEQUENCE [LARGE SCALE GENOMIC DNA]</scope>
    <source>
        <strain evidence="3 4">CGMCC 1.9167</strain>
    </source>
</reference>
<dbReference type="PANTHER" id="PTHR38109">
    <property type="entry name" value="PROTEIN YCGL"/>
    <property type="match status" value="1"/>
</dbReference>
<dbReference type="PROSITE" id="PS51648">
    <property type="entry name" value="YCGL"/>
    <property type="match status" value="1"/>
</dbReference>
<feature type="domain" description="YcgL" evidence="2">
    <location>
        <begin position="5"/>
        <end position="89"/>
    </location>
</feature>
<dbReference type="Gene3D" id="3.10.510.20">
    <property type="entry name" value="YcgL domain"/>
    <property type="match status" value="1"/>
</dbReference>
<name>A0A1I6GXL8_9GAMM</name>
<dbReference type="RefSeq" id="WP_092008771.1">
    <property type="nucleotide sequence ID" value="NZ_FOYW01000001.1"/>
</dbReference>
<organism evidence="3 4">
    <name type="scientific">Marinobacter daqiaonensis</name>
    <dbReference type="NCBI Taxonomy" id="650891"/>
    <lineage>
        <taxon>Bacteria</taxon>
        <taxon>Pseudomonadati</taxon>
        <taxon>Pseudomonadota</taxon>
        <taxon>Gammaproteobacteria</taxon>
        <taxon>Pseudomonadales</taxon>
        <taxon>Marinobacteraceae</taxon>
        <taxon>Marinobacter</taxon>
    </lineage>
</organism>